<proteinExistence type="predicted"/>
<evidence type="ECO:0000313" key="1">
    <source>
        <dbReference type="EMBL" id="KZP21134.1"/>
    </source>
</evidence>
<dbReference type="OrthoDB" id="3367at2759"/>
<accession>A0A166JRJ8</accession>
<evidence type="ECO:0000313" key="2">
    <source>
        <dbReference type="Proteomes" id="UP000076532"/>
    </source>
</evidence>
<gene>
    <name evidence="1" type="ORF">FIBSPDRAFT_519223</name>
</gene>
<reference evidence="1 2" key="1">
    <citation type="journal article" date="2016" name="Mol. Biol. Evol.">
        <title>Comparative Genomics of Early-Diverging Mushroom-Forming Fungi Provides Insights into the Origins of Lignocellulose Decay Capabilities.</title>
        <authorList>
            <person name="Nagy L.G."/>
            <person name="Riley R."/>
            <person name="Tritt A."/>
            <person name="Adam C."/>
            <person name="Daum C."/>
            <person name="Floudas D."/>
            <person name="Sun H."/>
            <person name="Yadav J.S."/>
            <person name="Pangilinan J."/>
            <person name="Larsson K.H."/>
            <person name="Matsuura K."/>
            <person name="Barry K."/>
            <person name="Labutti K."/>
            <person name="Kuo R."/>
            <person name="Ohm R.A."/>
            <person name="Bhattacharya S.S."/>
            <person name="Shirouzu T."/>
            <person name="Yoshinaga Y."/>
            <person name="Martin F.M."/>
            <person name="Grigoriev I.V."/>
            <person name="Hibbett D.S."/>
        </authorList>
    </citation>
    <scope>NUCLEOTIDE SEQUENCE [LARGE SCALE GENOMIC DNA]</scope>
    <source>
        <strain evidence="1 2">CBS 109695</strain>
    </source>
</reference>
<organism evidence="1 2">
    <name type="scientific">Athelia psychrophila</name>
    <dbReference type="NCBI Taxonomy" id="1759441"/>
    <lineage>
        <taxon>Eukaryota</taxon>
        <taxon>Fungi</taxon>
        <taxon>Dikarya</taxon>
        <taxon>Basidiomycota</taxon>
        <taxon>Agaricomycotina</taxon>
        <taxon>Agaricomycetes</taxon>
        <taxon>Agaricomycetidae</taxon>
        <taxon>Atheliales</taxon>
        <taxon>Atheliaceae</taxon>
        <taxon>Athelia</taxon>
    </lineage>
</organism>
<protein>
    <submittedName>
        <fullName evidence="1">Uncharacterized protein</fullName>
    </submittedName>
</protein>
<keyword evidence="2" id="KW-1185">Reference proteome</keyword>
<dbReference type="EMBL" id="KV417549">
    <property type="protein sequence ID" value="KZP21134.1"/>
    <property type="molecule type" value="Genomic_DNA"/>
</dbReference>
<dbReference type="AlphaFoldDB" id="A0A166JRJ8"/>
<name>A0A166JRJ8_9AGAM</name>
<sequence length="141" mass="15169">MVVVVVDCKVRSPISGPELRSTSIVAISARCMENDSTFVAPEGVYSVTEEYKPAPSHLHPITPIIPIHPLPPLSHHRSIPRTQGQVLSTTFSNASLVDLLPSFAQFCSTLMVYMVSSGFFELTGPLFPLGGGRPSSNNCTT</sequence>
<dbReference type="Proteomes" id="UP000076532">
    <property type="component" value="Unassembled WGS sequence"/>
</dbReference>